<organism evidence="5 6">
    <name type="scientific">Desulfuribacillus stibiiarsenatis</name>
    <dbReference type="NCBI Taxonomy" id="1390249"/>
    <lineage>
        <taxon>Bacteria</taxon>
        <taxon>Bacillati</taxon>
        <taxon>Bacillota</taxon>
        <taxon>Desulfuribacillia</taxon>
        <taxon>Desulfuribacillales</taxon>
        <taxon>Desulfuribacillaceae</taxon>
        <taxon>Desulfuribacillus</taxon>
    </lineage>
</organism>
<keyword evidence="6" id="KW-1185">Reference proteome</keyword>
<feature type="domain" description="SpoOB alpha-helical" evidence="4">
    <location>
        <begin position="10"/>
        <end position="63"/>
    </location>
</feature>
<accession>A0A1E5L294</accession>
<name>A0A1E5L294_9FIRM</name>
<evidence type="ECO:0000256" key="3">
    <source>
        <dbReference type="ARBA" id="ARBA00022777"/>
    </source>
</evidence>
<protein>
    <recommendedName>
        <fullName evidence="4">SpoOB alpha-helical domain-containing protein</fullName>
    </recommendedName>
</protein>
<dbReference type="SUPFAM" id="SSF55890">
    <property type="entry name" value="Sporulation response regulatory protein Spo0B"/>
    <property type="match status" value="1"/>
</dbReference>
<dbReference type="EMBL" id="MJAT01000040">
    <property type="protein sequence ID" value="OEH84247.1"/>
    <property type="molecule type" value="Genomic_DNA"/>
</dbReference>
<keyword evidence="2" id="KW-0808">Transferase</keyword>
<gene>
    <name evidence="5" type="ORF">BHU72_12650</name>
</gene>
<dbReference type="STRING" id="1390249.BHU72_12650"/>
<dbReference type="Proteomes" id="UP000095255">
    <property type="component" value="Unassembled WGS sequence"/>
</dbReference>
<sequence>MEILDRTKPYSELIHMMTDLRHDMVNHLQVIHAYAKLDGNDRIIQYIDGIAHEFKMHSRLSNIGSHFVAAKLISFMMRYPELQIDCFIQSKNILFQVLPHPEYELANIMIDVCIALAAQETKQNKMQIAISIEDENSIVFTLYGKSLEEKPGVLACLHKKLSRYNVFVQQNHQDSEVFEWELSRNNKGL</sequence>
<reference evidence="5 6" key="1">
    <citation type="submission" date="2016-09" db="EMBL/GenBank/DDBJ databases">
        <title>Desulfuribacillus arsenicus sp. nov., an obligately anaerobic, dissimilatory arsenic- and antimonate-reducing bacterium isolated from anoxic sediments.</title>
        <authorList>
            <person name="Abin C.A."/>
            <person name="Hollibaugh J.T."/>
        </authorList>
    </citation>
    <scope>NUCLEOTIDE SEQUENCE [LARGE SCALE GENOMIC DNA]</scope>
    <source>
        <strain evidence="5 6">MLFW-2</strain>
    </source>
</reference>
<proteinExistence type="predicted"/>
<dbReference type="OrthoDB" id="2375606at2"/>
<dbReference type="InterPro" id="IPR016120">
    <property type="entry name" value="Sig_transdc_His_kin_SpoOB"/>
</dbReference>
<comment type="caution">
    <text evidence="5">The sequence shown here is derived from an EMBL/GenBank/DDBJ whole genome shotgun (WGS) entry which is preliminary data.</text>
</comment>
<evidence type="ECO:0000256" key="2">
    <source>
        <dbReference type="ARBA" id="ARBA00022679"/>
    </source>
</evidence>
<dbReference type="Pfam" id="PF14689">
    <property type="entry name" value="SPOB_a"/>
    <property type="match status" value="1"/>
</dbReference>
<evidence type="ECO:0000259" key="4">
    <source>
        <dbReference type="Pfam" id="PF14689"/>
    </source>
</evidence>
<dbReference type="Gene3D" id="1.10.287.130">
    <property type="match status" value="1"/>
</dbReference>
<keyword evidence="3" id="KW-0418">Kinase</keyword>
<dbReference type="GO" id="GO:0000155">
    <property type="term" value="F:phosphorelay sensor kinase activity"/>
    <property type="evidence" value="ECO:0007669"/>
    <property type="project" value="InterPro"/>
</dbReference>
<keyword evidence="1" id="KW-0597">Phosphoprotein</keyword>
<dbReference type="RefSeq" id="WP_069703484.1">
    <property type="nucleotide sequence ID" value="NZ_MJAT01000040.1"/>
</dbReference>
<evidence type="ECO:0000313" key="6">
    <source>
        <dbReference type="Proteomes" id="UP000095255"/>
    </source>
</evidence>
<evidence type="ECO:0000313" key="5">
    <source>
        <dbReference type="EMBL" id="OEH84247.1"/>
    </source>
</evidence>
<dbReference type="AlphaFoldDB" id="A0A1E5L294"/>
<dbReference type="InterPro" id="IPR039506">
    <property type="entry name" value="SPOB_a"/>
</dbReference>
<evidence type="ECO:0000256" key="1">
    <source>
        <dbReference type="ARBA" id="ARBA00022553"/>
    </source>
</evidence>